<proteinExistence type="predicted"/>
<dbReference type="EMBL" id="JAHUTI010089707">
    <property type="protein sequence ID" value="MED6261180.1"/>
    <property type="molecule type" value="Genomic_DNA"/>
</dbReference>
<protein>
    <submittedName>
        <fullName evidence="1">Uncharacterized protein</fullName>
    </submittedName>
</protein>
<comment type="caution">
    <text evidence="1">The sequence shown here is derived from an EMBL/GenBank/DDBJ whole genome shotgun (WGS) entry which is preliminary data.</text>
</comment>
<keyword evidence="2" id="KW-1185">Reference proteome</keyword>
<evidence type="ECO:0000313" key="2">
    <source>
        <dbReference type="Proteomes" id="UP001345963"/>
    </source>
</evidence>
<evidence type="ECO:0000313" key="1">
    <source>
        <dbReference type="EMBL" id="MED6261180.1"/>
    </source>
</evidence>
<name>A0ABU7CH51_9TELE</name>
<organism evidence="1 2">
    <name type="scientific">Ataeniobius toweri</name>
    <dbReference type="NCBI Taxonomy" id="208326"/>
    <lineage>
        <taxon>Eukaryota</taxon>
        <taxon>Metazoa</taxon>
        <taxon>Chordata</taxon>
        <taxon>Craniata</taxon>
        <taxon>Vertebrata</taxon>
        <taxon>Euteleostomi</taxon>
        <taxon>Actinopterygii</taxon>
        <taxon>Neopterygii</taxon>
        <taxon>Teleostei</taxon>
        <taxon>Neoteleostei</taxon>
        <taxon>Acanthomorphata</taxon>
        <taxon>Ovalentaria</taxon>
        <taxon>Atherinomorphae</taxon>
        <taxon>Cyprinodontiformes</taxon>
        <taxon>Goodeidae</taxon>
        <taxon>Ataeniobius</taxon>
    </lineage>
</organism>
<dbReference type="Proteomes" id="UP001345963">
    <property type="component" value="Unassembled WGS sequence"/>
</dbReference>
<sequence>MPEAPELTPLDVEEQWLYSEPLPDGRAPHPISKGVPGHPAREAHFSHLYPGSCSFSHDPKFMLIGEGKNVDRPLNQDLNFSAQLCLHHNGLAQLHHYCGGHSNESVDLPLHCEQDPELLELLQLRQELSSNLKRASHPFSSREP</sequence>
<reference evidence="1 2" key="1">
    <citation type="submission" date="2021-07" db="EMBL/GenBank/DDBJ databases">
        <authorList>
            <person name="Palmer J.M."/>
        </authorList>
    </citation>
    <scope>NUCLEOTIDE SEQUENCE [LARGE SCALE GENOMIC DNA]</scope>
    <source>
        <strain evidence="1 2">AT_MEX2019</strain>
        <tissue evidence="1">Muscle</tissue>
    </source>
</reference>
<gene>
    <name evidence="1" type="ORF">ATANTOWER_001932</name>
</gene>
<accession>A0ABU7CH51</accession>